<protein>
    <submittedName>
        <fullName evidence="1">Unannotated protein</fullName>
    </submittedName>
</protein>
<dbReference type="EMBL" id="CAEZWL010000016">
    <property type="protein sequence ID" value="CAB4654926.1"/>
    <property type="molecule type" value="Genomic_DNA"/>
</dbReference>
<gene>
    <name evidence="1" type="ORF">UFOPK2243_00748</name>
</gene>
<organism evidence="1">
    <name type="scientific">freshwater metagenome</name>
    <dbReference type="NCBI Taxonomy" id="449393"/>
    <lineage>
        <taxon>unclassified sequences</taxon>
        <taxon>metagenomes</taxon>
        <taxon>ecological metagenomes</taxon>
    </lineage>
</organism>
<sequence length="173" mass="18836">MKKICRVLIPVILASTGLSFTANATEPTLPNPNFFYMTEYTEILESTVTNLNKYKCKNGFDPSSKKTEIFARCTKSNMEIYLHGNADQALSYASFTAKNATAYPNLEFHSGWCVGKATNADPDVMYSSIDWIKANYKGLSKGKTVSKVFAGLRVSITGGSGATRTISCGVKPS</sequence>
<proteinExistence type="predicted"/>
<dbReference type="AlphaFoldDB" id="A0A6J6KZZ8"/>
<reference evidence="1" key="1">
    <citation type="submission" date="2020-05" db="EMBL/GenBank/DDBJ databases">
        <authorList>
            <person name="Chiriac C."/>
            <person name="Salcher M."/>
            <person name="Ghai R."/>
            <person name="Kavagutti S V."/>
        </authorList>
    </citation>
    <scope>NUCLEOTIDE SEQUENCE</scope>
</reference>
<accession>A0A6J6KZZ8</accession>
<name>A0A6J6KZZ8_9ZZZZ</name>
<evidence type="ECO:0000313" key="1">
    <source>
        <dbReference type="EMBL" id="CAB4654926.1"/>
    </source>
</evidence>